<dbReference type="GeneID" id="93101917"/>
<dbReference type="Proteomes" id="UP000546007">
    <property type="component" value="Unassembled WGS sequence"/>
</dbReference>
<evidence type="ECO:0000256" key="1">
    <source>
        <dbReference type="SAM" id="MobiDB-lite"/>
    </source>
</evidence>
<name>A0A7W6HWT2_9BACT</name>
<accession>A0A7W6HWT2</accession>
<evidence type="ECO:0000313" key="2">
    <source>
        <dbReference type="EMBL" id="MBB4026443.1"/>
    </source>
</evidence>
<dbReference type="EMBL" id="JACIES010000005">
    <property type="protein sequence ID" value="MBB4026443.1"/>
    <property type="molecule type" value="Genomic_DNA"/>
</dbReference>
<dbReference type="RefSeq" id="WP_183312869.1">
    <property type="nucleotide sequence ID" value="NZ_AP028155.1"/>
</dbReference>
<dbReference type="AlphaFoldDB" id="A0A7W6HWT2"/>
<sequence length="362" mass="40659">METEKSISMANNESQVNNTVDNTTQKSMENLKKDLKKAERNLDSLIKKKFPLVVIEAQRKIVEELETEVANHPEMKASEIKVKPDFITFEVVDGDTYQKTEVSKKLAFVENNRPVDPKKVSTFISTISDGKYEKAYPVIVIPATSLVEQGYTVKDIEGNVITKEEAEDYFVILDGQHRSIAFARINATGETCVIPNVRVKEKENIGEYLVEINRVGNWDTKDKITVAALVNKEDELLNVMAMRMGEGFNPSTLGLIYAKKKLSDKATNSALKGEEYSLPQGAEINIERGNKFITLCQMAGIEVKELTKRYFIEGFDGYSTSTSEDQAFEALKKLGELKDKEKKFKNVKSGNDFIALLKKVSA</sequence>
<comment type="caution">
    <text evidence="2">The sequence shown here is derived from an EMBL/GenBank/DDBJ whole genome shotgun (WGS) entry which is preliminary data.</text>
</comment>
<feature type="region of interest" description="Disordered" evidence="1">
    <location>
        <begin position="1"/>
        <end position="23"/>
    </location>
</feature>
<evidence type="ECO:0000313" key="3">
    <source>
        <dbReference type="Proteomes" id="UP000546007"/>
    </source>
</evidence>
<gene>
    <name evidence="2" type="ORF">GGR14_002237</name>
</gene>
<keyword evidence="3" id="KW-1185">Reference proteome</keyword>
<proteinExistence type="predicted"/>
<protein>
    <submittedName>
        <fullName evidence="2">Uncharacterized protein</fullName>
    </submittedName>
</protein>
<organism evidence="2 3">
    <name type="scientific">Butyricimonas faecihominis</name>
    <dbReference type="NCBI Taxonomy" id="1472416"/>
    <lineage>
        <taxon>Bacteria</taxon>
        <taxon>Pseudomonadati</taxon>
        <taxon>Bacteroidota</taxon>
        <taxon>Bacteroidia</taxon>
        <taxon>Bacteroidales</taxon>
        <taxon>Odoribacteraceae</taxon>
        <taxon>Butyricimonas</taxon>
    </lineage>
</organism>
<reference evidence="2 3" key="1">
    <citation type="submission" date="2020-08" db="EMBL/GenBank/DDBJ databases">
        <title>Genomic Encyclopedia of Type Strains, Phase IV (KMG-IV): sequencing the most valuable type-strain genomes for metagenomic binning, comparative biology and taxonomic classification.</title>
        <authorList>
            <person name="Goeker M."/>
        </authorList>
    </citation>
    <scope>NUCLEOTIDE SEQUENCE [LARGE SCALE GENOMIC DNA]</scope>
    <source>
        <strain evidence="2 3">DSM 105721</strain>
    </source>
</reference>